<evidence type="ECO:0000313" key="12">
    <source>
        <dbReference type="Proteomes" id="UP000232222"/>
    </source>
</evidence>
<comment type="function">
    <text evidence="9">Protein L1 is also a translational repressor protein, it controls the translation of the L11 operon by binding to its mRNA.</text>
</comment>
<comment type="subunit">
    <text evidence="9">Part of the 50S ribosomal subunit.</text>
</comment>
<dbReference type="PANTHER" id="PTHR36427:SF3">
    <property type="entry name" value="LARGE RIBOSOMAL SUBUNIT PROTEIN UL1M"/>
    <property type="match status" value="1"/>
</dbReference>
<sequence>MARISKKLKEARSKVDRTKYYQPTEAFQLAKDLASTKFDSTVEVAFNLNIDPKKADQQIRGALVLPSGTGKTQKILVLTNTKAKEATAAGADIVGGEELVQKIAKENWFDFDVIIATPEMMAKLGAIGKILGPRGLMPNPKTGTVTMDVTKAIDDVKKGKVEYRADKEGNIHSILGKASFSNEQLENNFKAVFEAIQKAKPQTVKGDYILNVSISTTMGPGIKVAVPGLRAAMNK</sequence>
<keyword evidence="2 9" id="KW-0678">Repressor</keyword>
<dbReference type="AlphaFoldDB" id="A0A2K8NS64"/>
<reference evidence="11 12" key="1">
    <citation type="submission" date="2017-11" db="EMBL/GenBank/DDBJ databases">
        <title>Genome sequence of Entomoplasma freundtii BARC 318 (ATCC 51999).</title>
        <authorList>
            <person name="Lo W.-S."/>
            <person name="Gasparich G.E."/>
            <person name="Kuo C.-H."/>
        </authorList>
    </citation>
    <scope>NUCLEOTIDE SEQUENCE [LARGE SCALE GENOMIC DNA]</scope>
    <source>
        <strain evidence="11 12">BARC 318</strain>
    </source>
</reference>
<comment type="similarity">
    <text evidence="1 9 10">Belongs to the universal ribosomal protein uL1 family.</text>
</comment>
<organism evidence="11 12">
    <name type="scientific">Entomoplasma freundtii</name>
    <dbReference type="NCBI Taxonomy" id="74700"/>
    <lineage>
        <taxon>Bacteria</taxon>
        <taxon>Bacillati</taxon>
        <taxon>Mycoplasmatota</taxon>
        <taxon>Mollicutes</taxon>
        <taxon>Entomoplasmatales</taxon>
        <taxon>Entomoplasmataceae</taxon>
        <taxon>Entomoplasma</taxon>
    </lineage>
</organism>
<proteinExistence type="inferred from homology"/>
<dbReference type="InterPro" id="IPR016095">
    <property type="entry name" value="Ribosomal_uL1_3-a/b-sand"/>
</dbReference>
<dbReference type="GO" id="GO:0019843">
    <property type="term" value="F:rRNA binding"/>
    <property type="evidence" value="ECO:0007669"/>
    <property type="project" value="UniProtKB-UniRule"/>
</dbReference>
<evidence type="ECO:0000256" key="7">
    <source>
        <dbReference type="ARBA" id="ARBA00023274"/>
    </source>
</evidence>
<keyword evidence="3 9" id="KW-0699">rRNA-binding</keyword>
<evidence type="ECO:0000313" key="11">
    <source>
        <dbReference type="EMBL" id="ATZ16692.1"/>
    </source>
</evidence>
<dbReference type="RefSeq" id="WP_100609771.1">
    <property type="nucleotide sequence ID" value="NZ_CP024962.1"/>
</dbReference>
<dbReference type="Pfam" id="PF00687">
    <property type="entry name" value="Ribosomal_L1"/>
    <property type="match status" value="1"/>
</dbReference>
<dbReference type="GO" id="GO:0006417">
    <property type="term" value="P:regulation of translation"/>
    <property type="evidence" value="ECO:0007669"/>
    <property type="project" value="UniProtKB-KW"/>
</dbReference>
<dbReference type="Gene3D" id="3.40.50.790">
    <property type="match status" value="1"/>
</dbReference>
<dbReference type="OrthoDB" id="9803740at2"/>
<protein>
    <recommendedName>
        <fullName evidence="8 9">Large ribosomal subunit protein uL1</fullName>
    </recommendedName>
</protein>
<dbReference type="CDD" id="cd00403">
    <property type="entry name" value="Ribosomal_L1"/>
    <property type="match status" value="1"/>
</dbReference>
<accession>A0A2K8NS64</accession>
<keyword evidence="9" id="KW-0820">tRNA-binding</keyword>
<keyword evidence="6 9" id="KW-0689">Ribosomal protein</keyword>
<dbReference type="GO" id="GO:0000049">
    <property type="term" value="F:tRNA binding"/>
    <property type="evidence" value="ECO:0007669"/>
    <property type="project" value="UniProtKB-KW"/>
</dbReference>
<dbReference type="InterPro" id="IPR028364">
    <property type="entry name" value="Ribosomal_uL1/biogenesis"/>
</dbReference>
<dbReference type="PANTHER" id="PTHR36427">
    <property type="entry name" value="54S RIBOSOMAL PROTEIN L1, MITOCHONDRIAL"/>
    <property type="match status" value="1"/>
</dbReference>
<dbReference type="GO" id="GO:0003735">
    <property type="term" value="F:structural constituent of ribosome"/>
    <property type="evidence" value="ECO:0007669"/>
    <property type="project" value="InterPro"/>
</dbReference>
<evidence type="ECO:0000256" key="10">
    <source>
        <dbReference type="RuleBase" id="RU000659"/>
    </source>
</evidence>
<keyword evidence="5 9" id="KW-0694">RNA-binding</keyword>
<evidence type="ECO:0000256" key="1">
    <source>
        <dbReference type="ARBA" id="ARBA00010531"/>
    </source>
</evidence>
<evidence type="ECO:0000256" key="5">
    <source>
        <dbReference type="ARBA" id="ARBA00022884"/>
    </source>
</evidence>
<dbReference type="Proteomes" id="UP000232222">
    <property type="component" value="Chromosome"/>
</dbReference>
<dbReference type="NCBIfam" id="TIGR01169">
    <property type="entry name" value="rplA_bact"/>
    <property type="match status" value="1"/>
</dbReference>
<dbReference type="FunFam" id="3.40.50.790:FF:000001">
    <property type="entry name" value="50S ribosomal protein L1"/>
    <property type="match status" value="1"/>
</dbReference>
<dbReference type="InterPro" id="IPR002143">
    <property type="entry name" value="Ribosomal_uL1"/>
</dbReference>
<dbReference type="InterPro" id="IPR023673">
    <property type="entry name" value="Ribosomal_uL1_CS"/>
</dbReference>
<evidence type="ECO:0000256" key="8">
    <source>
        <dbReference type="ARBA" id="ARBA00035241"/>
    </source>
</evidence>
<gene>
    <name evidence="9 11" type="primary">rplA</name>
    <name evidence="11" type="ORF">EFREU_v1c06720</name>
</gene>
<name>A0A2K8NS64_9MOLU</name>
<evidence type="ECO:0000256" key="2">
    <source>
        <dbReference type="ARBA" id="ARBA00022491"/>
    </source>
</evidence>
<dbReference type="GO" id="GO:0015934">
    <property type="term" value="C:large ribosomal subunit"/>
    <property type="evidence" value="ECO:0007669"/>
    <property type="project" value="InterPro"/>
</dbReference>
<dbReference type="Gene3D" id="3.30.190.20">
    <property type="match status" value="1"/>
</dbReference>
<evidence type="ECO:0000256" key="9">
    <source>
        <dbReference type="HAMAP-Rule" id="MF_01318"/>
    </source>
</evidence>
<evidence type="ECO:0000256" key="6">
    <source>
        <dbReference type="ARBA" id="ARBA00022980"/>
    </source>
</evidence>
<comment type="function">
    <text evidence="9">Binds directly to 23S rRNA. The L1 stalk is quite mobile in the ribosome, and is involved in E site tRNA release.</text>
</comment>
<evidence type="ECO:0000256" key="3">
    <source>
        <dbReference type="ARBA" id="ARBA00022730"/>
    </source>
</evidence>
<dbReference type="GO" id="GO:0006412">
    <property type="term" value="P:translation"/>
    <property type="evidence" value="ECO:0007669"/>
    <property type="project" value="UniProtKB-UniRule"/>
</dbReference>
<dbReference type="HAMAP" id="MF_01318_B">
    <property type="entry name" value="Ribosomal_uL1_B"/>
    <property type="match status" value="1"/>
</dbReference>
<dbReference type="SUPFAM" id="SSF56808">
    <property type="entry name" value="Ribosomal protein L1"/>
    <property type="match status" value="1"/>
</dbReference>
<dbReference type="InterPro" id="IPR023674">
    <property type="entry name" value="Ribosomal_uL1-like"/>
</dbReference>
<keyword evidence="4 9" id="KW-0810">Translation regulation</keyword>
<dbReference type="PIRSF" id="PIRSF002155">
    <property type="entry name" value="Ribosomal_L1"/>
    <property type="match status" value="1"/>
</dbReference>
<dbReference type="InterPro" id="IPR005878">
    <property type="entry name" value="Ribosom_uL1_bac-type"/>
</dbReference>
<evidence type="ECO:0000256" key="4">
    <source>
        <dbReference type="ARBA" id="ARBA00022845"/>
    </source>
</evidence>
<dbReference type="PROSITE" id="PS01199">
    <property type="entry name" value="RIBOSOMAL_L1"/>
    <property type="match status" value="1"/>
</dbReference>
<keyword evidence="7 9" id="KW-0687">Ribonucleoprotein</keyword>
<keyword evidence="12" id="KW-1185">Reference proteome</keyword>
<dbReference type="KEGG" id="efr:EFREU_v1c06720"/>
<dbReference type="EMBL" id="CP024962">
    <property type="protein sequence ID" value="ATZ16692.1"/>
    <property type="molecule type" value="Genomic_DNA"/>
</dbReference>